<evidence type="ECO:0000313" key="1">
    <source>
        <dbReference type="EMBL" id="NJQ15757.1"/>
    </source>
</evidence>
<evidence type="ECO:0000313" key="2">
    <source>
        <dbReference type="Proteomes" id="UP000727056"/>
    </source>
</evidence>
<dbReference type="Proteomes" id="UP000727056">
    <property type="component" value="Unassembled WGS sequence"/>
</dbReference>
<gene>
    <name evidence="1" type="ORF">HCN52_12545</name>
</gene>
<dbReference type="EMBL" id="JAAVJC010000092">
    <property type="protein sequence ID" value="NJQ15757.1"/>
    <property type="molecule type" value="Genomic_DNA"/>
</dbReference>
<name>A0ABX1CF00_9ACTN</name>
<protein>
    <submittedName>
        <fullName evidence="1">DUF1876 family protein</fullName>
    </submittedName>
</protein>
<proteinExistence type="predicted"/>
<keyword evidence="2" id="KW-1185">Reference proteome</keyword>
<dbReference type="Gene3D" id="3.30.160.240">
    <property type="entry name" value="Rv1738"/>
    <property type="match status" value="1"/>
</dbReference>
<organism evidence="1 2">
    <name type="scientific">Streptomyces bohaiensis</name>
    <dbReference type="NCBI Taxonomy" id="1431344"/>
    <lineage>
        <taxon>Bacteria</taxon>
        <taxon>Bacillati</taxon>
        <taxon>Actinomycetota</taxon>
        <taxon>Actinomycetes</taxon>
        <taxon>Kitasatosporales</taxon>
        <taxon>Streptomycetaceae</taxon>
        <taxon>Streptomyces</taxon>
    </lineage>
</organism>
<sequence>MATVAGWHIEVEFREIGSETRAVALLRLPDGAELRAHAHADRHPHDPSQPRVGEEVAAARLLNELAGLLLAKAEREIEEATTGGAHPAR</sequence>
<dbReference type="SUPFAM" id="SSF143212">
    <property type="entry name" value="Rv2632c-like"/>
    <property type="match status" value="1"/>
</dbReference>
<accession>A0ABX1CF00</accession>
<reference evidence="1 2" key="1">
    <citation type="submission" date="2020-03" db="EMBL/GenBank/DDBJ databases">
        <title>Draft genome of Streptomyces sp. ventii, isolated from the Axial Seamount in the Pacific Ocean, and resequencing of the two type strains Streptomyces lonarensis strain NCL 716 and Streptomyces bohaiensis strain 11A07.</title>
        <authorList>
            <person name="Loughran R.M."/>
            <person name="Pfannmuller K.M."/>
            <person name="Wasson B.J."/>
            <person name="Deadmond M.C."/>
            <person name="Paddock B.E."/>
            <person name="Koyack M.J."/>
            <person name="Gallegos D.A."/>
            <person name="Mitchell E.A."/>
            <person name="Ushijima B."/>
            <person name="Saw J.H."/>
            <person name="Mcphail K.L."/>
            <person name="Videau P."/>
        </authorList>
    </citation>
    <scope>NUCLEOTIDE SEQUENCE [LARGE SCALE GENOMIC DNA]</scope>
    <source>
        <strain evidence="1 2">11A07</strain>
    </source>
</reference>
<dbReference type="InterPro" id="IPR015057">
    <property type="entry name" value="Rv2632c-like"/>
</dbReference>
<dbReference type="Pfam" id="PF08962">
    <property type="entry name" value="Rv2632c-like"/>
    <property type="match status" value="1"/>
</dbReference>
<dbReference type="InterPro" id="IPR038070">
    <property type="entry name" value="Rv2632c-like_sf"/>
</dbReference>
<comment type="caution">
    <text evidence="1">The sequence shown here is derived from an EMBL/GenBank/DDBJ whole genome shotgun (WGS) entry which is preliminary data.</text>
</comment>